<sequence length="134" mass="14472">MTTVWSWLVLARVSRLVRDIRTGEGTDDAHRGYEGMRLAVAEAISHACAPDGLNWPREDAKLLAVLERDGHSIPVDSAPYGSVVETTSGRLGMVTNGGLIESNGDALSVVPREPGRWVRAWLIPGVSYFGKATT</sequence>
<name>A0A286N2T8_9CAUD</name>
<gene>
    <name evidence="1" type="primary">24</name>
    <name evidence="1" type="ORF">SEA_COLUCCI_24</name>
</gene>
<dbReference type="EMBL" id="MF185718">
    <property type="protein sequence ID" value="ASX98695.1"/>
    <property type="molecule type" value="Genomic_DNA"/>
</dbReference>
<dbReference type="RefSeq" id="YP_009610038.1">
    <property type="nucleotide sequence ID" value="NC_042000.1"/>
</dbReference>
<dbReference type="GeneID" id="40086126"/>
<accession>A0A286N2T8</accession>
<reference evidence="1 2" key="1">
    <citation type="submission" date="2017-06" db="EMBL/GenBank/DDBJ databases">
        <authorList>
            <person name="Conboy A.J."/>
            <person name="Conboy D.B."/>
            <person name="Kulkosky J."/>
            <person name="Cross T."/>
            <person name="Moy E.A."/>
            <person name="Stoner T.H."/>
            <person name="Garlena R.A."/>
            <person name="Russell D.A."/>
            <person name="Pope W.H."/>
            <person name="Jacobs-Sera D."/>
            <person name="Hatfull G.F."/>
        </authorList>
    </citation>
    <scope>NUCLEOTIDE SEQUENCE [LARGE SCALE GENOMIC DNA]</scope>
</reference>
<evidence type="ECO:0000313" key="2">
    <source>
        <dbReference type="Proteomes" id="UP000225683"/>
    </source>
</evidence>
<dbReference type="KEGG" id="vg:40086126"/>
<dbReference type="Proteomes" id="UP000225683">
    <property type="component" value="Genome"/>
</dbReference>
<dbReference type="OrthoDB" id="15925at10239"/>
<proteinExistence type="predicted"/>
<evidence type="ECO:0000313" key="1">
    <source>
        <dbReference type="EMBL" id="ASX98695.1"/>
    </source>
</evidence>
<keyword evidence="2" id="KW-1185">Reference proteome</keyword>
<protein>
    <submittedName>
        <fullName evidence="1">Uncharacterized protein</fullName>
    </submittedName>
</protein>
<organism evidence="1 2">
    <name type="scientific">Arthrobacter phage Colucci</name>
    <dbReference type="NCBI Taxonomy" id="2015834"/>
    <lineage>
        <taxon>Viruses</taxon>
        <taxon>Duplodnaviria</taxon>
        <taxon>Heunggongvirae</taxon>
        <taxon>Uroviricota</taxon>
        <taxon>Caudoviricetes</taxon>
        <taxon>Klausavirus</taxon>
        <taxon>Klausavirus colucci</taxon>
    </lineage>
</organism>